<gene>
    <name evidence="1" type="ORF">J2800_003220</name>
</gene>
<evidence type="ECO:0000313" key="1">
    <source>
        <dbReference type="EMBL" id="MDR6532462.1"/>
    </source>
</evidence>
<protein>
    <submittedName>
        <fullName evidence="1">Uncharacterized protein</fullName>
    </submittedName>
</protein>
<dbReference type="EMBL" id="JAVDRL010000009">
    <property type="protein sequence ID" value="MDR6532462.1"/>
    <property type="molecule type" value="Genomic_DNA"/>
</dbReference>
<reference evidence="1 2" key="1">
    <citation type="submission" date="2023-07" db="EMBL/GenBank/DDBJ databases">
        <title>Sorghum-associated microbial communities from plants grown in Nebraska, USA.</title>
        <authorList>
            <person name="Schachtman D."/>
        </authorList>
    </citation>
    <scope>NUCLEOTIDE SEQUENCE [LARGE SCALE GENOMIC DNA]</scope>
    <source>
        <strain evidence="1 2">DS2154</strain>
    </source>
</reference>
<evidence type="ECO:0000313" key="2">
    <source>
        <dbReference type="Proteomes" id="UP001262754"/>
    </source>
</evidence>
<proteinExistence type="predicted"/>
<organism evidence="1 2">
    <name type="scientific">Caulobacter rhizosphaerae</name>
    <dbReference type="NCBI Taxonomy" id="2010972"/>
    <lineage>
        <taxon>Bacteria</taxon>
        <taxon>Pseudomonadati</taxon>
        <taxon>Pseudomonadota</taxon>
        <taxon>Alphaproteobacteria</taxon>
        <taxon>Caulobacterales</taxon>
        <taxon>Caulobacteraceae</taxon>
        <taxon>Caulobacter</taxon>
    </lineage>
</organism>
<dbReference type="RefSeq" id="WP_163232352.1">
    <property type="nucleotide sequence ID" value="NZ_BMLD01000001.1"/>
</dbReference>
<sequence>MRASVIGKVGAAVALLVGLGVAWEGGAFTQSVTGIFPMGHEWLTRMAAIEVLGVSPVTPPDVPDPNDPRIGWRVGKGLAWNTTLTTPGAQDEARRIKAQPSGDTRYAPRYKPVLDAIIGERWVDLGGYSVAQSKKCWDAVAQEPADIQYDHFMRRYDDAGGQGGVNAARRSQERFVAYFVAAATAPKTTISVYDGGVTASAVSVDKNYFLFGRAAHLFEDSFSSEHTVRIPDDNFVKVRQVKSYLCALGSEQHSHAISAILDYSSGDVIWKSTIDGRLNPSWNAYKASNMKPVALVAAEATKDLWAAFVRTMGLPPGQREAAARAEANTLVDHWLSFDEKEMLTWYDDPARRDATYVLAAGQTGKGKTQAQCMAGLDVGTTDQQTRVRELEATQRQCLYNAIPWSGYSDQFDPQLHIWYSWRWRNGPLGAMSNPPAGWRIPTQAADTGTRVRIKSLANQKYMIAPDGIVPDSLIYNRAGTPLDFVVVGPQNRAMFRSTVDPLLFLDYRAATGAVKLYAPGVSEPASYDLKPAGQGRSIRSTYWNQYIWLSGDEPYLTRSGNPKNLNAQWSIEGLP</sequence>
<name>A0ABU1N2F8_9CAUL</name>
<dbReference type="Proteomes" id="UP001262754">
    <property type="component" value="Unassembled WGS sequence"/>
</dbReference>
<accession>A0ABU1N2F8</accession>
<comment type="caution">
    <text evidence="1">The sequence shown here is derived from an EMBL/GenBank/DDBJ whole genome shotgun (WGS) entry which is preliminary data.</text>
</comment>
<keyword evidence="2" id="KW-1185">Reference proteome</keyword>